<gene>
    <name evidence="2" type="ORF">FF104_11995</name>
</gene>
<feature type="transmembrane region" description="Helical" evidence="1">
    <location>
        <begin position="26"/>
        <end position="43"/>
    </location>
</feature>
<protein>
    <submittedName>
        <fullName evidence="2">Uncharacterized protein</fullName>
    </submittedName>
</protein>
<keyword evidence="1" id="KW-1133">Transmembrane helix</keyword>
<dbReference type="AlphaFoldDB" id="A0AAP9UES8"/>
<keyword evidence="1" id="KW-0472">Membrane</keyword>
<name>A0AAP9UES8_CLOBU</name>
<feature type="transmembrane region" description="Helical" evidence="1">
    <location>
        <begin position="129"/>
        <end position="151"/>
    </location>
</feature>
<evidence type="ECO:0000256" key="1">
    <source>
        <dbReference type="SAM" id="Phobius"/>
    </source>
</evidence>
<feature type="transmembrane region" description="Helical" evidence="1">
    <location>
        <begin position="55"/>
        <end position="79"/>
    </location>
</feature>
<dbReference type="EMBL" id="CP040626">
    <property type="protein sequence ID" value="QMW91663.1"/>
    <property type="molecule type" value="Genomic_DNA"/>
</dbReference>
<proteinExistence type="predicted"/>
<dbReference type="RefSeq" id="WP_003425580.1">
    <property type="nucleotide sequence ID" value="NZ_AP019716.1"/>
</dbReference>
<organism evidence="2 3">
    <name type="scientific">Clostridium butyricum</name>
    <dbReference type="NCBI Taxonomy" id="1492"/>
    <lineage>
        <taxon>Bacteria</taxon>
        <taxon>Bacillati</taxon>
        <taxon>Bacillota</taxon>
        <taxon>Clostridia</taxon>
        <taxon>Eubacteriales</taxon>
        <taxon>Clostridiaceae</taxon>
        <taxon>Clostridium</taxon>
    </lineage>
</organism>
<accession>A0AAP9UES8</accession>
<feature type="transmembrane region" description="Helical" evidence="1">
    <location>
        <begin position="91"/>
        <end position="108"/>
    </location>
</feature>
<dbReference type="Proteomes" id="UP000515243">
    <property type="component" value="Chromosome 1"/>
</dbReference>
<keyword evidence="1" id="KW-0812">Transmembrane</keyword>
<reference evidence="2 3" key="1">
    <citation type="submission" date="2019-05" db="EMBL/GenBank/DDBJ databases">
        <authorList>
            <person name="Schori C."/>
            <person name="Ahrens C."/>
        </authorList>
    </citation>
    <scope>NUCLEOTIDE SEQUENCE [LARGE SCALE GENOMIC DNA]</scope>
    <source>
        <strain evidence="2 3">DSM 10702</strain>
    </source>
</reference>
<evidence type="ECO:0000313" key="2">
    <source>
        <dbReference type="EMBL" id="QMW91663.1"/>
    </source>
</evidence>
<dbReference type="GeneID" id="92944899"/>
<sequence length="155" mass="17638">MSDELFQPSLKNQNYEGLKSYNITKLFYVAFIGGIIPTIALGSKNAKWLGIDKKYINFMMILGGIILFIKFTVCGLVVANYLDVSSRKIRYIYKIASVFIYIGYSFLMRDKFNLYNIMDHSYQPMLKDAIKWIIIAIIVEGILALIVGGIINSVL</sequence>
<evidence type="ECO:0000313" key="3">
    <source>
        <dbReference type="Proteomes" id="UP000515243"/>
    </source>
</evidence>